<dbReference type="EMBL" id="FUXU01000085">
    <property type="protein sequence ID" value="SKA66201.1"/>
    <property type="molecule type" value="Genomic_DNA"/>
</dbReference>
<sequence length="92" mass="9844">MNILNGKEKGILLILVGNIATKDDFTRIKNITGQDMLVPPPSHGGRGDYPQGAANLGDPASVGLKYARDGVIPACKLIMERVNKQLPAHLQV</sequence>
<reference evidence="2" key="1">
    <citation type="submission" date="2017-02" db="EMBL/GenBank/DDBJ databases">
        <authorList>
            <person name="Varghese N."/>
            <person name="Submissions S."/>
        </authorList>
    </citation>
    <scope>NUCLEOTIDE SEQUENCE [LARGE SCALE GENOMIC DNA]</scope>
    <source>
        <strain evidence="2">DSM 22720</strain>
    </source>
</reference>
<evidence type="ECO:0000313" key="2">
    <source>
        <dbReference type="Proteomes" id="UP000190162"/>
    </source>
</evidence>
<proteinExistence type="predicted"/>
<accession>A0A1T4VNV6</accession>
<dbReference type="AlphaFoldDB" id="A0A1T4VNV6"/>
<dbReference type="RefSeq" id="WP_078754194.1">
    <property type="nucleotide sequence ID" value="NZ_FUXU01000085.1"/>
</dbReference>
<dbReference type="Proteomes" id="UP000190162">
    <property type="component" value="Unassembled WGS sequence"/>
</dbReference>
<organism evidence="1 2">
    <name type="scientific">Enterovibrio nigricans DSM 22720</name>
    <dbReference type="NCBI Taxonomy" id="1121868"/>
    <lineage>
        <taxon>Bacteria</taxon>
        <taxon>Pseudomonadati</taxon>
        <taxon>Pseudomonadota</taxon>
        <taxon>Gammaproteobacteria</taxon>
        <taxon>Vibrionales</taxon>
        <taxon>Vibrionaceae</taxon>
        <taxon>Enterovibrio</taxon>
    </lineage>
</organism>
<name>A0A1T4VNV6_9GAMM</name>
<protein>
    <submittedName>
        <fullName evidence="1">Uncharacterized protein</fullName>
    </submittedName>
</protein>
<gene>
    <name evidence="1" type="ORF">SAMN02745132_04077</name>
</gene>
<keyword evidence="2" id="KW-1185">Reference proteome</keyword>
<evidence type="ECO:0000313" key="1">
    <source>
        <dbReference type="EMBL" id="SKA66201.1"/>
    </source>
</evidence>
<dbReference type="OrthoDB" id="5449776at2"/>